<comment type="caution">
    <text evidence="2">The sequence shown here is derived from an EMBL/GenBank/DDBJ whole genome shotgun (WGS) entry which is preliminary data.</text>
</comment>
<reference evidence="2" key="1">
    <citation type="submission" date="2020-11" db="EMBL/GenBank/DDBJ databases">
        <authorList>
            <consortium name="DOE Joint Genome Institute"/>
            <person name="Ahrendt S."/>
            <person name="Riley R."/>
            <person name="Andreopoulos W."/>
            <person name="Labutti K."/>
            <person name="Pangilinan J."/>
            <person name="Ruiz-Duenas F.J."/>
            <person name="Barrasa J.M."/>
            <person name="Sanchez-Garcia M."/>
            <person name="Camarero S."/>
            <person name="Miyauchi S."/>
            <person name="Serrano A."/>
            <person name="Linde D."/>
            <person name="Babiker R."/>
            <person name="Drula E."/>
            <person name="Ayuso-Fernandez I."/>
            <person name="Pacheco R."/>
            <person name="Padilla G."/>
            <person name="Ferreira P."/>
            <person name="Barriuso J."/>
            <person name="Kellner H."/>
            <person name="Castanera R."/>
            <person name="Alfaro M."/>
            <person name="Ramirez L."/>
            <person name="Pisabarro A.G."/>
            <person name="Kuo A."/>
            <person name="Tritt A."/>
            <person name="Lipzen A."/>
            <person name="He G."/>
            <person name="Yan M."/>
            <person name="Ng V."/>
            <person name="Cullen D."/>
            <person name="Martin F."/>
            <person name="Rosso M.-N."/>
            <person name="Henrissat B."/>
            <person name="Hibbett D."/>
            <person name="Martinez A.T."/>
            <person name="Grigoriev I.V."/>
        </authorList>
    </citation>
    <scope>NUCLEOTIDE SEQUENCE</scope>
    <source>
        <strain evidence="2">CIRM-BRFM 674</strain>
    </source>
</reference>
<proteinExistence type="predicted"/>
<protein>
    <submittedName>
        <fullName evidence="2">Uncharacterized protein</fullName>
    </submittedName>
</protein>
<feature type="compositionally biased region" description="Low complexity" evidence="1">
    <location>
        <begin position="139"/>
        <end position="158"/>
    </location>
</feature>
<gene>
    <name evidence="2" type="ORF">BDN70DRAFT_680027</name>
</gene>
<evidence type="ECO:0000313" key="2">
    <source>
        <dbReference type="EMBL" id="KAF9485210.1"/>
    </source>
</evidence>
<dbReference type="OrthoDB" id="3067135at2759"/>
<organism evidence="2 3">
    <name type="scientific">Pholiota conissans</name>
    <dbReference type="NCBI Taxonomy" id="109636"/>
    <lineage>
        <taxon>Eukaryota</taxon>
        <taxon>Fungi</taxon>
        <taxon>Dikarya</taxon>
        <taxon>Basidiomycota</taxon>
        <taxon>Agaricomycotina</taxon>
        <taxon>Agaricomycetes</taxon>
        <taxon>Agaricomycetidae</taxon>
        <taxon>Agaricales</taxon>
        <taxon>Agaricineae</taxon>
        <taxon>Strophariaceae</taxon>
        <taxon>Pholiota</taxon>
    </lineage>
</organism>
<name>A0A9P5ZDY2_9AGAR</name>
<accession>A0A9P5ZDY2</accession>
<dbReference type="AlphaFoldDB" id="A0A9P5ZDY2"/>
<evidence type="ECO:0000313" key="3">
    <source>
        <dbReference type="Proteomes" id="UP000807469"/>
    </source>
</evidence>
<evidence type="ECO:0000256" key="1">
    <source>
        <dbReference type="SAM" id="MobiDB-lite"/>
    </source>
</evidence>
<feature type="region of interest" description="Disordered" evidence="1">
    <location>
        <begin position="84"/>
        <end position="103"/>
    </location>
</feature>
<dbReference type="EMBL" id="MU155137">
    <property type="protein sequence ID" value="KAF9485210.1"/>
    <property type="molecule type" value="Genomic_DNA"/>
</dbReference>
<dbReference type="Proteomes" id="UP000807469">
    <property type="component" value="Unassembled WGS sequence"/>
</dbReference>
<feature type="region of interest" description="Disordered" evidence="1">
    <location>
        <begin position="117"/>
        <end position="177"/>
    </location>
</feature>
<sequence>MMSLVNFEDRSLLETSDWVQLTSPRPKAAPPLTTDSLAVAASHNLDTIADKKPLTVEEFLKRSNRSKTKPGKTYRVKKLKFLKHAPKTTDPSKCGGDTTATADDDTIRNDALQLRSRNISRAQLSPADDLTSDVKTRSDSSASPSNANSNDESESSSSICDTPSRSPVPRAKGVRRKPYKPLKERIYEAAVSTLVDPEDEFAQDEPHPTRLPLRFVPSSTTENALRRRKKKAWKLVDPRKSKSIRTASFASSLHRAQTRRLSTDDLAVGLSKTLDRVPVGLWDKTLPNVPQMPIRKPSIKNIPTEPVIPECPPLILIPMKNADADYAALFRKNRCPSRF</sequence>
<keyword evidence="3" id="KW-1185">Reference proteome</keyword>